<gene>
    <name evidence="1" type="ORF">GCM10017781_18490</name>
</gene>
<name>A0ABQ3JMI1_9DEIO</name>
<dbReference type="Proteomes" id="UP000619376">
    <property type="component" value="Unassembled WGS sequence"/>
</dbReference>
<keyword evidence="2" id="KW-1185">Reference proteome</keyword>
<reference evidence="2" key="1">
    <citation type="journal article" date="2019" name="Int. J. Syst. Evol. Microbiol.">
        <title>The Global Catalogue of Microorganisms (GCM) 10K type strain sequencing project: providing services to taxonomists for standard genome sequencing and annotation.</title>
        <authorList>
            <consortium name="The Broad Institute Genomics Platform"/>
            <consortium name="The Broad Institute Genome Sequencing Center for Infectious Disease"/>
            <person name="Wu L."/>
            <person name="Ma J."/>
        </authorList>
    </citation>
    <scope>NUCLEOTIDE SEQUENCE [LARGE SCALE GENOMIC DNA]</scope>
    <source>
        <strain evidence="2">CGMCC 1.18437</strain>
    </source>
</reference>
<evidence type="ECO:0000313" key="2">
    <source>
        <dbReference type="Proteomes" id="UP000619376"/>
    </source>
</evidence>
<dbReference type="EMBL" id="BNAJ01000004">
    <property type="protein sequence ID" value="GHF42488.1"/>
    <property type="molecule type" value="Genomic_DNA"/>
</dbReference>
<evidence type="ECO:0000313" key="1">
    <source>
        <dbReference type="EMBL" id="GHF42488.1"/>
    </source>
</evidence>
<protein>
    <submittedName>
        <fullName evidence="1">Uncharacterized protein</fullName>
    </submittedName>
</protein>
<sequence>MAARRATVQTGPELESAVSTIPRAAGSVLAGLAPGGCPTTPHGRGVDASQTIPSSDLRVKTVTRFGRTSTHLEMSAAGAVTWT</sequence>
<comment type="caution">
    <text evidence="1">The sequence shown here is derived from an EMBL/GenBank/DDBJ whole genome shotgun (WGS) entry which is preliminary data.</text>
</comment>
<proteinExistence type="predicted"/>
<organism evidence="1 2">
    <name type="scientific">Deinococcus metalli</name>
    <dbReference type="NCBI Taxonomy" id="1141878"/>
    <lineage>
        <taxon>Bacteria</taxon>
        <taxon>Thermotogati</taxon>
        <taxon>Deinococcota</taxon>
        <taxon>Deinococci</taxon>
        <taxon>Deinococcales</taxon>
        <taxon>Deinococcaceae</taxon>
        <taxon>Deinococcus</taxon>
    </lineage>
</organism>
<accession>A0ABQ3JMI1</accession>